<dbReference type="EMBL" id="PVWQ01000011">
    <property type="protein sequence ID" value="RDW68820.1"/>
    <property type="molecule type" value="Genomic_DNA"/>
</dbReference>
<feature type="signal peptide" evidence="2">
    <location>
        <begin position="1"/>
        <end position="18"/>
    </location>
</feature>
<reference evidence="3 4" key="1">
    <citation type="journal article" date="2018" name="IMA Fungus">
        <title>IMA Genome-F 9: Draft genome sequence of Annulohypoxylon stygium, Aspergillus mulundensis, Berkeleyomyces basicola (syn. Thielaviopsis basicola), Ceratocystis smalleyi, two Cercospora beticola strains, Coleophoma cylindrospora, Fusarium fracticaudum, Phialophora cf. hyalina, and Morchella septimelata.</title>
        <authorList>
            <person name="Wingfield B.D."/>
            <person name="Bills G.F."/>
            <person name="Dong Y."/>
            <person name="Huang W."/>
            <person name="Nel W.J."/>
            <person name="Swalarsk-Parry B.S."/>
            <person name="Vaghefi N."/>
            <person name="Wilken P.M."/>
            <person name="An Z."/>
            <person name="de Beer Z.W."/>
            <person name="De Vos L."/>
            <person name="Chen L."/>
            <person name="Duong T.A."/>
            <person name="Gao Y."/>
            <person name="Hammerbacher A."/>
            <person name="Kikkert J.R."/>
            <person name="Li Y."/>
            <person name="Li H."/>
            <person name="Li K."/>
            <person name="Li Q."/>
            <person name="Liu X."/>
            <person name="Ma X."/>
            <person name="Naidoo K."/>
            <person name="Pethybridge S.J."/>
            <person name="Sun J."/>
            <person name="Steenkamp E.T."/>
            <person name="van der Nest M.A."/>
            <person name="van Wyk S."/>
            <person name="Wingfield M.J."/>
            <person name="Xiong C."/>
            <person name="Yue Q."/>
            <person name="Zhang X."/>
        </authorList>
    </citation>
    <scope>NUCLEOTIDE SEQUENCE [LARGE SCALE GENOMIC DNA]</scope>
    <source>
        <strain evidence="3 4">DSM 5745</strain>
    </source>
</reference>
<dbReference type="Pfam" id="PF12296">
    <property type="entry name" value="HsbA"/>
    <property type="match status" value="1"/>
</dbReference>
<protein>
    <recommendedName>
        <fullName evidence="5">Cell wall protein</fullName>
    </recommendedName>
</protein>
<comment type="caution">
    <text evidence="3">The sequence shown here is derived from an EMBL/GenBank/DDBJ whole genome shotgun (WGS) entry which is preliminary data.</text>
</comment>
<accession>A0A3D8R4C4</accession>
<proteinExistence type="predicted"/>
<dbReference type="PANTHER" id="PTHR38123">
    <property type="entry name" value="CELL WALL SERINE-THREONINE-RICH GALACTOMANNOPROTEIN MP1 (AFU_ORTHOLOGUE AFUA_4G03240)"/>
    <property type="match status" value="1"/>
</dbReference>
<dbReference type="OrthoDB" id="2422134at2759"/>
<gene>
    <name evidence="3" type="ORF">DSM5745_08580</name>
</gene>
<name>A0A3D8R4C4_9EURO</name>
<evidence type="ECO:0000313" key="4">
    <source>
        <dbReference type="Proteomes" id="UP000256690"/>
    </source>
</evidence>
<dbReference type="PANTHER" id="PTHR38123:SF6">
    <property type="entry name" value="CELL WALL SERINE-THREONINE-RICH GALACTOMANNOPROTEIN MP1 (AFU_ORTHOLOGUE AFUA_4G03240)"/>
    <property type="match status" value="1"/>
</dbReference>
<dbReference type="Gene3D" id="1.20.1280.140">
    <property type="match status" value="1"/>
</dbReference>
<feature type="compositionally biased region" description="Low complexity" evidence="1">
    <location>
        <begin position="185"/>
        <end position="218"/>
    </location>
</feature>
<dbReference type="Proteomes" id="UP000256690">
    <property type="component" value="Unassembled WGS sequence"/>
</dbReference>
<organism evidence="3 4">
    <name type="scientific">Aspergillus mulundensis</name>
    <dbReference type="NCBI Taxonomy" id="1810919"/>
    <lineage>
        <taxon>Eukaryota</taxon>
        <taxon>Fungi</taxon>
        <taxon>Dikarya</taxon>
        <taxon>Ascomycota</taxon>
        <taxon>Pezizomycotina</taxon>
        <taxon>Eurotiomycetes</taxon>
        <taxon>Eurotiomycetidae</taxon>
        <taxon>Eurotiales</taxon>
        <taxon>Aspergillaceae</taxon>
        <taxon>Aspergillus</taxon>
        <taxon>Aspergillus subgen. Nidulantes</taxon>
    </lineage>
</organism>
<dbReference type="RefSeq" id="XP_026600609.1">
    <property type="nucleotide sequence ID" value="XM_026750596.1"/>
</dbReference>
<dbReference type="AlphaFoldDB" id="A0A3D8R4C4"/>
<keyword evidence="4" id="KW-1185">Reference proteome</keyword>
<keyword evidence="2" id="KW-0732">Signal</keyword>
<feature type="chain" id="PRO_5017684479" description="Cell wall protein" evidence="2">
    <location>
        <begin position="19"/>
        <end position="231"/>
    </location>
</feature>
<evidence type="ECO:0000313" key="3">
    <source>
        <dbReference type="EMBL" id="RDW68820.1"/>
    </source>
</evidence>
<evidence type="ECO:0000256" key="2">
    <source>
        <dbReference type="SAM" id="SignalP"/>
    </source>
</evidence>
<sequence length="231" mass="23293">MKLSAAVAIFPLLAPALAAPSANLSERDIATIKNVLGDIDTQVNNLGSAITAKPLQADSIVSQADKLSTTITSGTSTVNGQDKLSQLDALGLVSPTQKLADDTDKTIKSLIGIKSNVNSLGKGCVTLQSLQKLDDGAKSLSSAIVSKVPSALGDIAGNLADSIAEHIQKGIDAYQGACDKKAEAPEQPAETKPAPAATQAPAPAPASASTESAQSTKAPVSKPKGSCAARN</sequence>
<evidence type="ECO:0000256" key="1">
    <source>
        <dbReference type="SAM" id="MobiDB-lite"/>
    </source>
</evidence>
<dbReference type="GeneID" id="38118950"/>
<dbReference type="InterPro" id="IPR021054">
    <property type="entry name" value="Cell_wall_mannoprotein_1"/>
</dbReference>
<dbReference type="GO" id="GO:0005576">
    <property type="term" value="C:extracellular region"/>
    <property type="evidence" value="ECO:0007669"/>
    <property type="project" value="TreeGrafter"/>
</dbReference>
<feature type="region of interest" description="Disordered" evidence="1">
    <location>
        <begin position="178"/>
        <end position="231"/>
    </location>
</feature>
<dbReference type="STRING" id="1810919.A0A3D8R4C4"/>
<evidence type="ECO:0008006" key="5">
    <source>
        <dbReference type="Google" id="ProtNLM"/>
    </source>
</evidence>